<dbReference type="Pfam" id="PF00702">
    <property type="entry name" value="Hydrolase"/>
    <property type="match status" value="1"/>
</dbReference>
<accession>A0A6J4MS26</accession>
<protein>
    <submittedName>
        <fullName evidence="1">Uncharacterized protein</fullName>
    </submittedName>
</protein>
<dbReference type="SUPFAM" id="SSF56784">
    <property type="entry name" value="HAD-like"/>
    <property type="match status" value="1"/>
</dbReference>
<dbReference type="CDD" id="cd07505">
    <property type="entry name" value="HAD_BPGM-like"/>
    <property type="match status" value="1"/>
</dbReference>
<gene>
    <name evidence="1" type="ORF">AVDCRST_MAG47-505</name>
</gene>
<dbReference type="InterPro" id="IPR036412">
    <property type="entry name" value="HAD-like_sf"/>
</dbReference>
<evidence type="ECO:0000313" key="1">
    <source>
        <dbReference type="EMBL" id="CAA9365046.1"/>
    </source>
</evidence>
<dbReference type="PANTHER" id="PTHR43481:SF4">
    <property type="entry name" value="GLYCEROL-1-PHOSPHATE PHOSPHOHYDROLASE 1-RELATED"/>
    <property type="match status" value="1"/>
</dbReference>
<dbReference type="InterPro" id="IPR023214">
    <property type="entry name" value="HAD_sf"/>
</dbReference>
<dbReference type="Gene3D" id="1.10.150.240">
    <property type="entry name" value="Putative phosphatase, domain 2"/>
    <property type="match status" value="1"/>
</dbReference>
<dbReference type="InterPro" id="IPR006439">
    <property type="entry name" value="HAD-SF_hydro_IA"/>
</dbReference>
<dbReference type="PANTHER" id="PTHR43481">
    <property type="entry name" value="FRUCTOSE-1-PHOSPHATE PHOSPHATASE"/>
    <property type="match status" value="1"/>
</dbReference>
<dbReference type="SFLD" id="SFLDG01129">
    <property type="entry name" value="C1.5:_HAD__Beta-PGM__Phosphata"/>
    <property type="match status" value="1"/>
</dbReference>
<proteinExistence type="predicted"/>
<dbReference type="InterPro" id="IPR023198">
    <property type="entry name" value="PGP-like_dom2"/>
</dbReference>
<sequence length="243" mass="25527">MGRPRVLWCDADGNLFPSEEPAYDASAGVTNDFLAAMGVPTRYTAEELRLGYTGKNFRTTAAVLCAEHGVDLSAPTLEEWVRREAEVVTAHLGRTLTPDPDVLGPLESLARSHELALVSSSASARLDVCLRATGLEHLFAPSVRFSAEDSLLVPSGKPDPAIYRYAGNRLRCPPGEGVAIEDSAVGVQAAVGAGFATVGNVQFIAAEERAARVDALLAAGAFHVVSSWAEVPSALESLAATPV</sequence>
<organism evidence="1">
    <name type="scientific">uncultured Nocardioidaceae bacterium</name>
    <dbReference type="NCBI Taxonomy" id="253824"/>
    <lineage>
        <taxon>Bacteria</taxon>
        <taxon>Bacillati</taxon>
        <taxon>Actinomycetota</taxon>
        <taxon>Actinomycetes</taxon>
        <taxon>Propionibacteriales</taxon>
        <taxon>Nocardioidaceae</taxon>
        <taxon>environmental samples</taxon>
    </lineage>
</organism>
<dbReference type="Gene3D" id="3.40.50.1000">
    <property type="entry name" value="HAD superfamily/HAD-like"/>
    <property type="match status" value="1"/>
</dbReference>
<dbReference type="InterPro" id="IPR051806">
    <property type="entry name" value="HAD-like_SPP"/>
</dbReference>
<name>A0A6J4MS26_9ACTN</name>
<dbReference type="AlphaFoldDB" id="A0A6J4MS26"/>
<dbReference type="SFLD" id="SFLDS00003">
    <property type="entry name" value="Haloacid_Dehalogenase"/>
    <property type="match status" value="1"/>
</dbReference>
<reference evidence="1" key="1">
    <citation type="submission" date="2020-02" db="EMBL/GenBank/DDBJ databases">
        <authorList>
            <person name="Meier V. D."/>
        </authorList>
    </citation>
    <scope>NUCLEOTIDE SEQUENCE</scope>
    <source>
        <strain evidence="1">AVDCRST_MAG47</strain>
    </source>
</reference>
<dbReference type="NCBIfam" id="TIGR01509">
    <property type="entry name" value="HAD-SF-IA-v3"/>
    <property type="match status" value="1"/>
</dbReference>
<dbReference type="GO" id="GO:0050308">
    <property type="term" value="F:sugar-phosphatase activity"/>
    <property type="evidence" value="ECO:0007669"/>
    <property type="project" value="TreeGrafter"/>
</dbReference>
<dbReference type="EMBL" id="CADCUK010000034">
    <property type="protein sequence ID" value="CAA9365046.1"/>
    <property type="molecule type" value="Genomic_DNA"/>
</dbReference>